<dbReference type="Gene3D" id="3.10.20.90">
    <property type="entry name" value="Phosphatidylinositol 3-kinase Catalytic Subunit, Chain A, domain 1"/>
    <property type="match status" value="1"/>
</dbReference>
<reference evidence="3 4" key="1">
    <citation type="submission" date="2023-08" db="EMBL/GenBank/DDBJ databases">
        <title>Black Yeasts Isolated from many extreme environments.</title>
        <authorList>
            <person name="Coleine C."/>
            <person name="Stajich J.E."/>
            <person name="Selbmann L."/>
        </authorList>
    </citation>
    <scope>NUCLEOTIDE SEQUENCE [LARGE SCALE GENOMIC DNA]</scope>
    <source>
        <strain evidence="3 4">CCFEE 5910</strain>
    </source>
</reference>
<feature type="region of interest" description="Disordered" evidence="1">
    <location>
        <begin position="1"/>
        <end position="73"/>
    </location>
</feature>
<sequence length="274" mass="29742">MAENEDRPWTFDSSGDTMIENNADPAIPPPAAPGTNAHRSVHSAETHESQHAVNADNDVESDPPDYLDNLPGNPSGVLAVTVLDEERDPTIDAGHPLVLSSRHTVHDLRLRIQGVHPSHPPPDRQRLTYSGRLLPSFPAIPLWGALSLQDRAADVRPLVRLQILPDEVAAQPPRQPDLNDWGPATWDNPRHTVGDDPGWGDVAEDPVPAHAPLQLPTNSAILLVGSFQQQQPQRAEQVVQSHVQVGPDDRATVIIALLTMTVLYVFSRSLGPSG</sequence>
<proteinExistence type="predicted"/>
<protein>
    <recommendedName>
        <fullName evidence="2">Ubiquitin-like domain-containing protein</fullName>
    </recommendedName>
</protein>
<dbReference type="SUPFAM" id="SSF54236">
    <property type="entry name" value="Ubiquitin-like"/>
    <property type="match status" value="1"/>
</dbReference>
<keyword evidence="4" id="KW-1185">Reference proteome</keyword>
<evidence type="ECO:0000256" key="1">
    <source>
        <dbReference type="SAM" id="MobiDB-lite"/>
    </source>
</evidence>
<name>A0AAN7Y7C4_9EURO</name>
<dbReference type="PROSITE" id="PS50053">
    <property type="entry name" value="UBIQUITIN_2"/>
    <property type="match status" value="1"/>
</dbReference>
<gene>
    <name evidence="3" type="ORF">LTR05_004319</name>
</gene>
<dbReference type="Proteomes" id="UP001309876">
    <property type="component" value="Unassembled WGS sequence"/>
</dbReference>
<dbReference type="InterPro" id="IPR029071">
    <property type="entry name" value="Ubiquitin-like_domsf"/>
</dbReference>
<accession>A0AAN7Y7C4</accession>
<evidence type="ECO:0000313" key="3">
    <source>
        <dbReference type="EMBL" id="KAK5087148.1"/>
    </source>
</evidence>
<evidence type="ECO:0000259" key="2">
    <source>
        <dbReference type="PROSITE" id="PS50053"/>
    </source>
</evidence>
<feature type="domain" description="Ubiquitin-like" evidence="2">
    <location>
        <begin position="78"/>
        <end position="134"/>
    </location>
</feature>
<organism evidence="3 4">
    <name type="scientific">Lithohypha guttulata</name>
    <dbReference type="NCBI Taxonomy" id="1690604"/>
    <lineage>
        <taxon>Eukaryota</taxon>
        <taxon>Fungi</taxon>
        <taxon>Dikarya</taxon>
        <taxon>Ascomycota</taxon>
        <taxon>Pezizomycotina</taxon>
        <taxon>Eurotiomycetes</taxon>
        <taxon>Chaetothyriomycetidae</taxon>
        <taxon>Chaetothyriales</taxon>
        <taxon>Trichomeriaceae</taxon>
        <taxon>Lithohypha</taxon>
    </lineage>
</organism>
<feature type="compositionally biased region" description="Polar residues" evidence="1">
    <location>
        <begin position="11"/>
        <end position="20"/>
    </location>
</feature>
<comment type="caution">
    <text evidence="3">The sequence shown here is derived from an EMBL/GenBank/DDBJ whole genome shotgun (WGS) entry which is preliminary data.</text>
</comment>
<evidence type="ECO:0000313" key="4">
    <source>
        <dbReference type="Proteomes" id="UP001309876"/>
    </source>
</evidence>
<dbReference type="AlphaFoldDB" id="A0AAN7Y7C4"/>
<dbReference type="EMBL" id="JAVRRJ010000003">
    <property type="protein sequence ID" value="KAK5087148.1"/>
    <property type="molecule type" value="Genomic_DNA"/>
</dbReference>
<dbReference type="InterPro" id="IPR000626">
    <property type="entry name" value="Ubiquitin-like_dom"/>
</dbReference>